<feature type="active site" description="Proton acceptor; for dehydratase activity" evidence="12">
    <location>
        <position position="1508"/>
    </location>
</feature>
<dbReference type="SMART" id="SM00826">
    <property type="entry name" value="PKS_DH"/>
    <property type="match status" value="3"/>
</dbReference>
<feature type="region of interest" description="N-terminal hotdog fold" evidence="12">
    <location>
        <begin position="41"/>
        <end position="160"/>
    </location>
</feature>
<dbReference type="Gene3D" id="3.40.50.720">
    <property type="entry name" value="NAD(P)-binding Rossmann-like Domain"/>
    <property type="match status" value="3"/>
</dbReference>
<reference evidence="18" key="2">
    <citation type="submission" date="2019-07" db="EMBL/GenBank/DDBJ databases">
        <authorList>
            <person name="Whitman W."/>
            <person name="Huntemann M."/>
            <person name="Clum A."/>
            <person name="Pillay M."/>
            <person name="Palaniappan K."/>
            <person name="Varghese N."/>
            <person name="Mikhailova N."/>
            <person name="Stamatis D."/>
            <person name="Reddy T."/>
            <person name="Daum C."/>
            <person name="Shapiro N."/>
            <person name="Ivanova N."/>
            <person name="Kyrpides N."/>
            <person name="Woyke T."/>
        </authorList>
    </citation>
    <scope>NUCLEOTIDE SEQUENCE</scope>
    <source>
        <strain evidence="18">CGMCC 1.10685</strain>
    </source>
</reference>
<feature type="compositionally biased region" description="Low complexity" evidence="13">
    <location>
        <begin position="3460"/>
        <end position="3472"/>
    </location>
</feature>
<protein>
    <submittedName>
        <fullName evidence="18">Polyketide synthase PksN</fullName>
    </submittedName>
    <submittedName>
        <fullName evidence="17">SDR family NAD(P)-dependent oxidoreductase</fullName>
    </submittedName>
</protein>
<dbReference type="InterPro" id="IPR020807">
    <property type="entry name" value="PKS_DH"/>
</dbReference>
<evidence type="ECO:0000256" key="5">
    <source>
        <dbReference type="ARBA" id="ARBA00022490"/>
    </source>
</evidence>
<evidence type="ECO:0000256" key="7">
    <source>
        <dbReference type="ARBA" id="ARBA00022679"/>
    </source>
</evidence>
<evidence type="ECO:0000256" key="13">
    <source>
        <dbReference type="SAM" id="MobiDB-lite"/>
    </source>
</evidence>
<evidence type="ECO:0000256" key="3">
    <source>
        <dbReference type="ARBA" id="ARBA00004792"/>
    </source>
</evidence>
<keyword evidence="6" id="KW-0597">Phosphoprotein</keyword>
<feature type="domain" description="PKS/mFAS DH" evidence="16">
    <location>
        <begin position="41"/>
        <end position="317"/>
    </location>
</feature>
<evidence type="ECO:0000259" key="15">
    <source>
        <dbReference type="PROSITE" id="PS52004"/>
    </source>
</evidence>
<dbReference type="Gene3D" id="3.10.129.110">
    <property type="entry name" value="Polyketide synthase dehydratase"/>
    <property type="match status" value="3"/>
</dbReference>
<accession>A0A562PHU2</accession>
<feature type="active site" description="Proton donor; for dehydratase activity" evidence="12">
    <location>
        <position position="4271"/>
    </location>
</feature>
<dbReference type="InterPro" id="IPR020841">
    <property type="entry name" value="PKS_Beta-ketoAc_synthase_dom"/>
</dbReference>
<dbReference type="SMART" id="SM01294">
    <property type="entry name" value="PKS_PP_betabranch"/>
    <property type="match status" value="1"/>
</dbReference>
<dbReference type="Proteomes" id="UP000437862">
    <property type="component" value="Chromosome"/>
</dbReference>
<dbReference type="FunFam" id="3.40.47.10:FF:000019">
    <property type="entry name" value="Polyketide synthase type I"/>
    <property type="match status" value="3"/>
</dbReference>
<feature type="region of interest" description="Disordered" evidence="13">
    <location>
        <begin position="3452"/>
        <end position="3472"/>
    </location>
</feature>
<evidence type="ECO:0000256" key="9">
    <source>
        <dbReference type="ARBA" id="ARBA00022857"/>
    </source>
</evidence>
<dbReference type="SMART" id="SM00822">
    <property type="entry name" value="PKS_KR"/>
    <property type="match status" value="3"/>
</dbReference>
<dbReference type="Gene3D" id="1.10.1240.100">
    <property type="match status" value="3"/>
</dbReference>
<dbReference type="Pfam" id="PF08659">
    <property type="entry name" value="KR"/>
    <property type="match status" value="3"/>
</dbReference>
<dbReference type="Proteomes" id="UP000315112">
    <property type="component" value="Unassembled WGS sequence"/>
</dbReference>
<dbReference type="InterPro" id="IPR049900">
    <property type="entry name" value="PKS_mFAS_DH"/>
</dbReference>
<feature type="domain" description="Ketosynthase family 3 (KS3)" evidence="15">
    <location>
        <begin position="865"/>
        <end position="1296"/>
    </location>
</feature>
<feature type="domain" description="Ketosynthase family 3 (KS3)" evidence="15">
    <location>
        <begin position="2320"/>
        <end position="2736"/>
    </location>
</feature>
<evidence type="ECO:0000256" key="1">
    <source>
        <dbReference type="ARBA" id="ARBA00001957"/>
    </source>
</evidence>
<dbReference type="GO" id="GO:0004312">
    <property type="term" value="F:fatty acid synthase activity"/>
    <property type="evidence" value="ECO:0007669"/>
    <property type="project" value="TreeGrafter"/>
</dbReference>
<dbReference type="RefSeq" id="WP_145879441.1">
    <property type="nucleotide sequence ID" value="NZ_CP046904.1"/>
</dbReference>
<evidence type="ECO:0000313" key="18">
    <source>
        <dbReference type="EMBL" id="TWI43999.1"/>
    </source>
</evidence>
<dbReference type="InterPro" id="IPR020806">
    <property type="entry name" value="PKS_PP-bd"/>
</dbReference>
<comment type="subcellular location">
    <subcellularLocation>
        <location evidence="2">Cytoplasm</location>
    </subcellularLocation>
</comment>
<dbReference type="CDD" id="cd08953">
    <property type="entry name" value="KR_2_SDR_x"/>
    <property type="match status" value="3"/>
</dbReference>
<keyword evidence="20" id="KW-1185">Reference proteome</keyword>
<organism evidence="18 19">
    <name type="scientific">Pseudoduganella flava</name>
    <dbReference type="NCBI Taxonomy" id="871742"/>
    <lineage>
        <taxon>Bacteria</taxon>
        <taxon>Pseudomonadati</taxon>
        <taxon>Pseudomonadota</taxon>
        <taxon>Betaproteobacteria</taxon>
        <taxon>Burkholderiales</taxon>
        <taxon>Oxalobacteraceae</taxon>
        <taxon>Telluria group</taxon>
        <taxon>Pseudoduganella</taxon>
    </lineage>
</organism>
<dbReference type="Pfam" id="PF21394">
    <property type="entry name" value="Beta-ketacyl_N"/>
    <property type="match status" value="1"/>
</dbReference>
<dbReference type="PROSITE" id="PS52019">
    <property type="entry name" value="PKS_MFAS_DH"/>
    <property type="match status" value="3"/>
</dbReference>
<keyword evidence="5" id="KW-0963">Cytoplasm</keyword>
<reference evidence="17 20" key="3">
    <citation type="submission" date="2019-12" db="EMBL/GenBank/DDBJ databases">
        <title>Draft Genome Sequences of Six Type Strains of the Genus Massilia.</title>
        <authorList>
            <person name="Miess H."/>
            <person name="Frediansyah A."/>
            <person name="Goeker M."/>
            <person name="Gross H."/>
        </authorList>
    </citation>
    <scope>NUCLEOTIDE SEQUENCE [LARGE SCALE GENOMIC DNA]</scope>
    <source>
        <strain evidence="17 20">DSM 26639</strain>
    </source>
</reference>
<name>A0A562PHU2_9BURK</name>
<feature type="region of interest" description="N-terminal hotdog fold" evidence="12">
    <location>
        <begin position="1479"/>
        <end position="1599"/>
    </location>
</feature>
<dbReference type="InterPro" id="IPR014031">
    <property type="entry name" value="Ketoacyl_synth_C"/>
</dbReference>
<dbReference type="Gene3D" id="3.40.47.10">
    <property type="match status" value="3"/>
</dbReference>
<evidence type="ECO:0000256" key="8">
    <source>
        <dbReference type="ARBA" id="ARBA00022737"/>
    </source>
</evidence>
<dbReference type="GO" id="GO:0071770">
    <property type="term" value="P:DIM/DIP cell wall layer assembly"/>
    <property type="evidence" value="ECO:0007669"/>
    <property type="project" value="TreeGrafter"/>
</dbReference>
<evidence type="ECO:0000313" key="17">
    <source>
        <dbReference type="EMBL" id="QGZ37638.1"/>
    </source>
</evidence>
<dbReference type="Gene3D" id="1.10.1200.10">
    <property type="entry name" value="ACP-like"/>
    <property type="match status" value="3"/>
</dbReference>
<feature type="region of interest" description="C-terminal hotdog fold" evidence="12">
    <location>
        <begin position="1613"/>
        <end position="1756"/>
    </location>
</feature>
<evidence type="ECO:0000256" key="10">
    <source>
        <dbReference type="ARBA" id="ARBA00023268"/>
    </source>
</evidence>
<dbReference type="InterPro" id="IPR009081">
    <property type="entry name" value="PP-bd_ACP"/>
</dbReference>
<sequence length="4365" mass="462244">MIDFVAYVVSELKRKNLSKTDALGLIRQYSAGPAQPGAVLHPLVHRNTSDLAQQSYATSFSGDEFFLRDHRVQGRKVLPAVAYLEMARAAVEMALPPGAAGTVLELRNVAWVQPIVFPDQRDVTVALFKDEAIGNRVEFEVVAGDSVHCQGAAVVCAPQAAPRHDLAALAARMNQGRTTGADLYRTIAGLGIDLGPAHQGVRAVQRGAAELLVEIVLPAALEGERDRYRLHPSMLDSAIQAAMGLVMEDGAGAPLPFALETLRVFGGCERRMFAWVRRAGAGERIVKLDIDLCDEAGDVRVQMLGFSARAVADADAAPATGCLMAVPRWQATAAAGQGSAQRHVIVCDLPQVEVAALGCDAVALDTPSAERSDERYTALALACLDKLHTVLSANGADALVQVVVPDDAEHMPFAGIAGMLGTAAQENPRVAAQLLWVPADIATPDLSPLLAQESGADLVVRYVDNTRQVLRWEALAGTAPLPAWKDHGIYLITGGFGGIGQLFAREILAQTSAAQVVLTGRAPAAERAQALRELGARVHYRQLDLTSRDEVADAVATLAREIGPLTGVLHCAGTIHDDFILKKSADQLKGVFGPKVAGTVNLDLATAGLDLDFFALFSSIAGAFGNPGQADYAAANGFMDGYADYRNGLVALGQRHGATVSIDWPLWAEGGMRPDAATEAALTQRTGMTPMTTADGLRAFHHALQLPAGRLLVAAGDVQRLRRTLLGAPAAVVQAAPQFAADVTAEQVEQFLRRQFAVVLKLAAEKIDPQAPLERYGIDSILAMDLTAQLESSFGSLPKTLFFEYQTIRELAAYFIASHGAKLAALCGAAAPAATSPVATAPAAPQPSRRPRRRGTPAAMPVPAAEPIAIVGLSGRYPQAPDVDAFWANLRDGKDCIVEVPAERWDWRDYYSEDRTAPGSHYSKWGGFIDGVDEFDPLFFGMPPADAGMIDPQERLFLQHAWMAVEDAGYTRAALQQVAGGQVGVYVGVMYGEYQLFGAEASLRGERIGVPVSYASIANRVSYLLNVHGPSMTLDTMCSSSMTAIHLACQDLKLGRTGVAIAGGVNVTIHPNKYLILSAGQFISGDGHCQSFGEGGDGYIPGEGVGAVVLKRLSDAVRDGNHIYGIIKGSALNHGGKTNGYSVPNPRAQGAVIEQALDDAGVDPRHVGYIEAHGTGTRLGDPIEIAALTQVFRRHTDARQYCAIGSVKSNVGHCESAAGMAGLTKVLLQMRHGMLVPSLHSAVLNPHIDFAASPFAVNQALRPWERIEVDGRPVPRIAGISSFGAGGSNAHLVIEEYRQERAPLRDSVPGGVIVPLSARTAQQLRQKALDLAAFLERGPVDLPALACTLQLGREAMDHRLAFVVDSVAQLAERLARYTQGDGGIDGCHQGQVRRDDEGLALLADDEDMAEAIGKWVMRRKLAKLADLWVKGVGFDWRALLGAERPAFISLPTYPFARERYWIGTGQAATAALPQAHALHPLLHANTSDFHAQGYTSEFTGREFFLADHRVGRAGEEPRRMLPGVACLEMARAAIDLALPADGPRRIGLANVAWTEPVVVQCPTRVALALAPAGDAIDFALHSAAASHCQGRIVLSGAQAPERLDLEAVRAGLSQGTMSGTALYDALRGLGLHYGPSMRCIVALERGDGQVLAELALPAGANIDPYVLHPALLDSALQAALALAPGGLPDQPAVPFALDALEVAAPCTARMFAWVREGAGSGEAVRKVDIDLCDADGTVCVRLRGLAARTLAPAQTGPALLLASPAWEAAGAPQAAAPAGRHVVLLCGDGLPAAEALQHELAGADVTRIALDGIAGVADRYRHAALGTFARLRALLQQARDERVLLQVAIGAAGTDAVLAGLSGLLDTARIEQPALTGQVVLVPPAIDAAALARQLRDAAGRPGDTLVRCVEGMQQVLRWQPRVAEADYPSALRNGGVYLITGGLGGLGLLFAREILTRAVDATVVLTGRAALQPEQRAMLDALAAELSVPAARLAYRQLDLGRRDDVAATVAAIVAEHGALHGVLHSAGMVRDGLLISKTSAAFGDVLAPKVDGTVNLDLATRGIALDFLVLFSSVASALGNTGQGDYAAANGFMDHYAEYRNTLVAGGTCHGKTLAIHWPLWADGGMRLDADSLELLTRASGMVPLATRSGMRALHGALAQGGGRVLVLEGDEQRLRRALAPRQAPATAAVQAEAPATGTPQLQAQAERFLADEFCALLGVPVHEVDAKAPLERYGMDSVLAMKLTNRLEQSFGSLSKTLFFEYQTIAKLAAHLVQAYPDVVRTKTGGAPVTTAVAPAAAAPIRLPIQARFAAPATVRDDDVAIVGVAGRYPQARDLAEFWDNLKNGRDSVTEIPAGRWDHARFYDARRNQPGKSYSKWGGFLDDVDCFDALFFNISPKEAELIDPQERLFLETVWEAIEDAGYGRDALAQPRVGVYVGAMWGQYELYSGAAGEVPSSSFASIANRVSYFFDFKGPSLALDTMCSSSLTALHLACEDVRKGTVDVAVAGGVNLSLHPNKYLSLAQGNFTSTDGRCRSFGAGGDGYVPGEGVGAVLVKPLRDALRDGDQVYAVIKGSAINHGGKTNGYTVPNPLAQAELIHDVLEHARIDPATIGYIETHGTGTSLGDPIEVTGLARAFDGRGATCAIGSVKSNIGHLESAAGIAAVTKVLLQFRYGQLAPSLHAEELNPHIDFASGPFHVQRALADWPRMDGSPRRAGVSSFGAGGSNAHLVLEEFVAVPAQQADGPALFVLSARNRATLARYALAMADFVAAAPAALADIAYTSQVGRTPMAERIAIVAADKPDLAHKLRQWAADGTAAEVVEGSLRDARQGSGALIDGDAGAAFVDMTLAQRDLAKLARLWTSGVSIDWALLHRDRQRRRISLPTYPFERERYWIDAIPVVAAAAAPAVQGDQLLCYRPTWQAAPASEGTGSAGPLLCIGGPAQVGALPAPAGRDEAALDAHIAQLAAAGTLPGTVLLMPEHDGDTAARLDRGLYTLHHLSKALLRHAPTAPVRIACMHRGDALHAALAAYLKTLAQEHPGYTWKTIALDNDDGVDAVLAAELAAPFYNEEVRYGAAGRQVRALEPLHLPQGGQPPLRHGGVYLVSGGLGGLGYLFSTMLCARYGARVVLTGRSPLDADGEAKLAALRAQGGDACYLQADIAGAEGARQAVAQATVRFGALHGVLHSAGVHHDAFIVNKTRKQMRQVLAAKVQGTLNLDLATADLDLDLFVLFSSVAGVAGNAGQCDYAYANAFLDGFAAERDAAVAAGTRHGRTLSIAWPYWQEGGMRLAPDDVALASRRTGLAPLPSDVGLRCWEALLQTDAAQGVVLYGDADRVKAYLTRDTRQASEPPVSVAEAPALVEATAAYLQEVLGQEIKLAADRIDTQERFDSFGVDSMMIGRMNARLEEDLGPLPKTLFYEHATIEALAAHLAASAPAALARHLGAAVPAEPPRQQPEPIAQPRAAQPPASGKVAIVGVHVRLPRSASLDEFWEHLRAGHDLVDTVPPSRWDAEALYEADPARAAQGRIYGKWGGFIDDVDQFDAAFFGIPADDARLIDPQERLFLQSVWAAFEDAGYTRDSLKKRHPRGASADVGVFAGVTTNTYHLLAEEDADGTEVARPGSLPWSIANRVSYVFDFQGPSIPVDTACSSSLVALQLACESLARQECQVAVAGGVNLYLHPSKYQSFCRRRMLAQDRACRSFGAGDDGFVPGEGVGAFVLKPLERAIADGDHVYGVIAAAATAHAGRSNGYSAPNPAAQASVIGAVLDQAGVPPQAIGYVEGHGTGTQLGDSLEVAALTQAFGQRHGAASRCALGSVKANVGHAESAAGVAAVAKVLLQLRHRELVPTLHSETPNPNIDFAHSPFTLQHRVAPWQAPDGEPRRALVNSFGAGGVNACLLLEEYAAPAPATSHGPQLIVLSARNRERLRECAAQLLAYVTAQPETDLGRLAYTLQVGREAMEERLAVVVHSAGQLIDALAGTTDAGVLTGRAEKRRKDDGSARALFDAGDLAALARLWVDGHVLDWDTWYGTAHPLRLPLPTYPFARERHWVSSTPRERAPARPPIARLHPLVSHNASTLREVSFASSLSAAEYYGRDHVVNGQPMFPGAGFLELAAVAGAVAGEETVTRIEDIVWAQPLLLGDTPRPVRTILKANGDNAEFVIVSFDEDDERVLHSEGRVGYGRISRHARTAAPMPVHQLAAAAGITVPAADFYARLAQAGLQYGPSFRTVTALHIGDGYALSALALDARLRDDLDQYMLHPCLIDGALQTVAGIAAVDDPGTPWLPFALDEVEILRPLTGTCYAHVAPAAGQQGQADIRRYEIRLLNESGELLVRLNNFCVRALRGAPQTHGGKVAAGR</sequence>
<evidence type="ECO:0000256" key="2">
    <source>
        <dbReference type="ARBA" id="ARBA00004496"/>
    </source>
</evidence>
<evidence type="ECO:0000313" key="20">
    <source>
        <dbReference type="Proteomes" id="UP000437862"/>
    </source>
</evidence>
<feature type="active site" description="Proton acceptor; for dehydratase activity" evidence="12">
    <location>
        <position position="4103"/>
    </location>
</feature>
<keyword evidence="8" id="KW-0677">Repeat</keyword>
<dbReference type="InterPro" id="IPR014030">
    <property type="entry name" value="Ketoacyl_synth_N"/>
</dbReference>
<dbReference type="Pfam" id="PF00550">
    <property type="entry name" value="PP-binding"/>
    <property type="match status" value="3"/>
</dbReference>
<dbReference type="InterPro" id="IPR049552">
    <property type="entry name" value="PKS_DH_N"/>
</dbReference>
<comment type="function">
    <text evidence="11">Involved in production of the polyketide antibiotic thailandamide.</text>
</comment>
<evidence type="ECO:0000259" key="16">
    <source>
        <dbReference type="PROSITE" id="PS52019"/>
    </source>
</evidence>
<dbReference type="PANTHER" id="PTHR43775:SF37">
    <property type="entry name" value="SI:DKEY-61P9.11"/>
    <property type="match status" value="1"/>
</dbReference>
<dbReference type="EMBL" id="VLKW01000010">
    <property type="protein sequence ID" value="TWI43999.1"/>
    <property type="molecule type" value="Genomic_DNA"/>
</dbReference>
<keyword evidence="9" id="KW-0521">NADP</keyword>
<dbReference type="Pfam" id="PF02801">
    <property type="entry name" value="Ketoacyl-synt_C"/>
    <property type="match status" value="3"/>
</dbReference>
<dbReference type="InterPro" id="IPR049490">
    <property type="entry name" value="C883_1060-like_KR_N"/>
</dbReference>
<feature type="domain" description="Ketosynthase family 3 (KS3)" evidence="15">
    <location>
        <begin position="3474"/>
        <end position="3907"/>
    </location>
</feature>
<dbReference type="Pfam" id="PF22336">
    <property type="entry name" value="RhiE-like_linker"/>
    <property type="match status" value="3"/>
</dbReference>
<dbReference type="PROSITE" id="PS00012">
    <property type="entry name" value="PHOSPHOPANTETHEINE"/>
    <property type="match status" value="2"/>
</dbReference>
<keyword evidence="7" id="KW-0808">Transferase</keyword>
<dbReference type="GO" id="GO:0006633">
    <property type="term" value="P:fatty acid biosynthetic process"/>
    <property type="evidence" value="ECO:0007669"/>
    <property type="project" value="InterPro"/>
</dbReference>
<dbReference type="InterPro" id="IPR013968">
    <property type="entry name" value="PKS_KR"/>
</dbReference>
<dbReference type="InterPro" id="IPR036736">
    <property type="entry name" value="ACP-like_sf"/>
</dbReference>
<keyword evidence="4" id="KW-0596">Phosphopantetheine</keyword>
<dbReference type="EMBL" id="CP046904">
    <property type="protein sequence ID" value="QGZ37638.1"/>
    <property type="molecule type" value="Genomic_DNA"/>
</dbReference>
<dbReference type="Pfam" id="PF21089">
    <property type="entry name" value="PKS_DH_N"/>
    <property type="match status" value="3"/>
</dbReference>
<dbReference type="InterPro" id="IPR006162">
    <property type="entry name" value="Ppantetheine_attach_site"/>
</dbReference>
<evidence type="ECO:0000259" key="14">
    <source>
        <dbReference type="PROSITE" id="PS50075"/>
    </source>
</evidence>
<dbReference type="OrthoDB" id="8566036at2"/>
<dbReference type="InterPro" id="IPR042104">
    <property type="entry name" value="PKS_dehydratase_sf"/>
</dbReference>
<dbReference type="PROSITE" id="PS50075">
    <property type="entry name" value="CARRIER"/>
    <property type="match status" value="2"/>
</dbReference>
<dbReference type="CDD" id="cd00833">
    <property type="entry name" value="PKS"/>
    <property type="match status" value="3"/>
</dbReference>
<feature type="domain" description="PKS/mFAS DH" evidence="16">
    <location>
        <begin position="1479"/>
        <end position="1756"/>
    </location>
</feature>
<dbReference type="GO" id="GO:0005737">
    <property type="term" value="C:cytoplasm"/>
    <property type="evidence" value="ECO:0007669"/>
    <property type="project" value="UniProtKB-SubCell"/>
</dbReference>
<evidence type="ECO:0000256" key="12">
    <source>
        <dbReference type="PROSITE-ProRule" id="PRU01363"/>
    </source>
</evidence>
<dbReference type="PROSITE" id="PS52004">
    <property type="entry name" value="KS3_2"/>
    <property type="match status" value="3"/>
</dbReference>
<dbReference type="GO" id="GO:0004315">
    <property type="term" value="F:3-oxoacyl-[acyl-carrier-protein] synthase activity"/>
    <property type="evidence" value="ECO:0007669"/>
    <property type="project" value="InterPro"/>
</dbReference>
<dbReference type="InterPro" id="IPR054514">
    <property type="entry name" value="RhiE-like_linker"/>
</dbReference>
<dbReference type="InterPro" id="IPR057326">
    <property type="entry name" value="KR_dom"/>
</dbReference>
<feature type="domain" description="Carrier" evidence="14">
    <location>
        <begin position="2203"/>
        <end position="2279"/>
    </location>
</feature>
<dbReference type="InterPro" id="IPR050091">
    <property type="entry name" value="PKS_NRPS_Biosynth_Enz"/>
</dbReference>
<feature type="region of interest" description="C-terminal hotdog fold" evidence="12">
    <location>
        <begin position="174"/>
        <end position="317"/>
    </location>
</feature>
<dbReference type="SUPFAM" id="SSF53901">
    <property type="entry name" value="Thiolase-like"/>
    <property type="match status" value="3"/>
</dbReference>
<dbReference type="GO" id="GO:0005886">
    <property type="term" value="C:plasma membrane"/>
    <property type="evidence" value="ECO:0007669"/>
    <property type="project" value="TreeGrafter"/>
</dbReference>
<dbReference type="SUPFAM" id="SSF51735">
    <property type="entry name" value="NAD(P)-binding Rossmann-fold domains"/>
    <property type="match status" value="5"/>
</dbReference>
<dbReference type="PANTHER" id="PTHR43775">
    <property type="entry name" value="FATTY ACID SYNTHASE"/>
    <property type="match status" value="1"/>
</dbReference>
<comment type="cofactor">
    <cofactor evidence="1">
        <name>pantetheine 4'-phosphate</name>
        <dbReference type="ChEBI" id="CHEBI:47942"/>
    </cofactor>
</comment>
<evidence type="ECO:0000256" key="11">
    <source>
        <dbReference type="ARBA" id="ARBA00054155"/>
    </source>
</evidence>
<feature type="region of interest" description="Disordered" evidence="13">
    <location>
        <begin position="837"/>
        <end position="859"/>
    </location>
</feature>
<gene>
    <name evidence="17" type="ORF">GO485_00260</name>
    <name evidence="18" type="ORF">IP92_04517</name>
</gene>
<dbReference type="FunFam" id="1.10.1200.10:FF:000019">
    <property type="entry name" value="Phenolpthiocerol synthesis type-I polyketide synthase PPSA"/>
    <property type="match status" value="1"/>
</dbReference>
<dbReference type="SUPFAM" id="SSF47336">
    <property type="entry name" value="ACP-like"/>
    <property type="match status" value="3"/>
</dbReference>
<evidence type="ECO:0000256" key="6">
    <source>
        <dbReference type="ARBA" id="ARBA00022553"/>
    </source>
</evidence>
<dbReference type="InterPro" id="IPR018201">
    <property type="entry name" value="Ketoacyl_synth_AS"/>
</dbReference>
<feature type="domain" description="Carrier" evidence="14">
    <location>
        <begin position="743"/>
        <end position="819"/>
    </location>
</feature>
<dbReference type="PROSITE" id="PS00606">
    <property type="entry name" value="KS3_1"/>
    <property type="match status" value="1"/>
</dbReference>
<dbReference type="SMART" id="SM00823">
    <property type="entry name" value="PKS_PP"/>
    <property type="match status" value="3"/>
</dbReference>
<reference evidence="18 19" key="1">
    <citation type="journal article" date="2015" name="Stand. Genomic Sci.">
        <title>Genomic Encyclopedia of Bacterial and Archaeal Type Strains, Phase III: the genomes of soil and plant-associated and newly described type strains.</title>
        <authorList>
            <person name="Whitman W.B."/>
            <person name="Woyke T."/>
            <person name="Klenk H.P."/>
            <person name="Zhou Y."/>
            <person name="Lilburn T.G."/>
            <person name="Beck B.J."/>
            <person name="De Vos P."/>
            <person name="Vandamme P."/>
            <person name="Eisen J.A."/>
            <person name="Garrity G."/>
            <person name="Hugenholtz P."/>
            <person name="Kyrpides N.C."/>
        </authorList>
    </citation>
    <scope>NUCLEOTIDE SEQUENCE [LARGE SCALE GENOMIC DNA]</scope>
    <source>
        <strain evidence="18 19">CGMCC 1.10685</strain>
    </source>
</reference>
<evidence type="ECO:0000256" key="4">
    <source>
        <dbReference type="ARBA" id="ARBA00022450"/>
    </source>
</evidence>
<dbReference type="InterPro" id="IPR049551">
    <property type="entry name" value="PKS_DH_C"/>
</dbReference>
<feature type="active site" description="Proton donor; for dehydratase activity" evidence="12">
    <location>
        <position position="1673"/>
    </location>
</feature>
<feature type="active site" description="Proton donor; for dehydratase activity" evidence="12">
    <location>
        <position position="236"/>
    </location>
</feature>
<dbReference type="GO" id="GO:0031177">
    <property type="term" value="F:phosphopantetheine binding"/>
    <property type="evidence" value="ECO:0007669"/>
    <property type="project" value="InterPro"/>
</dbReference>
<dbReference type="Pfam" id="PF14765">
    <property type="entry name" value="PS-DH"/>
    <property type="match status" value="3"/>
</dbReference>
<dbReference type="SMART" id="SM00825">
    <property type="entry name" value="PKS_KS"/>
    <property type="match status" value="3"/>
</dbReference>
<feature type="domain" description="PKS/mFAS DH" evidence="16">
    <location>
        <begin position="4074"/>
        <end position="4356"/>
    </location>
</feature>
<dbReference type="InterPro" id="IPR036291">
    <property type="entry name" value="NAD(P)-bd_dom_sf"/>
</dbReference>
<feature type="active site" description="Proton acceptor; for dehydratase activity" evidence="12">
    <location>
        <position position="70"/>
    </location>
</feature>
<keyword evidence="10" id="KW-0511">Multifunctional enzyme</keyword>
<feature type="region of interest" description="C-terminal hotdog fold" evidence="12">
    <location>
        <begin position="4210"/>
        <end position="4356"/>
    </location>
</feature>
<feature type="region of interest" description="N-terminal hotdog fold" evidence="12">
    <location>
        <begin position="4074"/>
        <end position="4192"/>
    </location>
</feature>
<feature type="compositionally biased region" description="Low complexity" evidence="13">
    <location>
        <begin position="837"/>
        <end position="847"/>
    </location>
</feature>
<dbReference type="InterPro" id="IPR016039">
    <property type="entry name" value="Thiolase-like"/>
</dbReference>
<proteinExistence type="predicted"/>
<comment type="pathway">
    <text evidence="3">Antibiotic biosynthesis.</text>
</comment>
<dbReference type="Pfam" id="PF00109">
    <property type="entry name" value="ketoacyl-synt"/>
    <property type="match status" value="3"/>
</dbReference>
<evidence type="ECO:0000313" key="19">
    <source>
        <dbReference type="Proteomes" id="UP000315112"/>
    </source>
</evidence>